<dbReference type="PANTHER" id="PTHR35889:SF3">
    <property type="entry name" value="F-BOX DOMAIN-CONTAINING PROTEIN"/>
    <property type="match status" value="1"/>
</dbReference>
<proteinExistence type="predicted"/>
<dbReference type="Pfam" id="PF07583">
    <property type="entry name" value="PSCyt2"/>
    <property type="match status" value="1"/>
</dbReference>
<evidence type="ECO:0000256" key="1">
    <source>
        <dbReference type="SAM" id="SignalP"/>
    </source>
</evidence>
<dbReference type="Pfam" id="PF07587">
    <property type="entry name" value="PSD1"/>
    <property type="match status" value="2"/>
</dbReference>
<dbReference type="RefSeq" id="WP_146854508.1">
    <property type="nucleotide sequence ID" value="NZ_BKAG01000051.1"/>
</dbReference>
<dbReference type="InterPro" id="IPR011444">
    <property type="entry name" value="DUF1549"/>
</dbReference>
<feature type="domain" description="DUF1553" evidence="3">
    <location>
        <begin position="393"/>
        <end position="546"/>
    </location>
</feature>
<feature type="domain" description="DUF1549" evidence="2">
    <location>
        <begin position="68"/>
        <end position="254"/>
    </location>
</feature>
<reference evidence="4 5" key="1">
    <citation type="submission" date="2019-07" db="EMBL/GenBank/DDBJ databases">
        <title>Whole genome shotgun sequence of Brevifollis gellanilyticus NBRC 108608.</title>
        <authorList>
            <person name="Hosoyama A."/>
            <person name="Uohara A."/>
            <person name="Ohji S."/>
            <person name="Ichikawa N."/>
        </authorList>
    </citation>
    <scope>NUCLEOTIDE SEQUENCE [LARGE SCALE GENOMIC DNA]</scope>
    <source>
        <strain evidence="4 5">NBRC 108608</strain>
    </source>
</reference>
<keyword evidence="5" id="KW-1185">Reference proteome</keyword>
<keyword evidence="1" id="KW-0732">Signal</keyword>
<evidence type="ECO:0000313" key="4">
    <source>
        <dbReference type="EMBL" id="GEP45528.1"/>
    </source>
</evidence>
<dbReference type="InterPro" id="IPR022655">
    <property type="entry name" value="DUF1553"/>
</dbReference>
<evidence type="ECO:0000259" key="3">
    <source>
        <dbReference type="Pfam" id="PF07587"/>
    </source>
</evidence>
<feature type="chain" id="PRO_5021879051" description="DUF1549 domain-containing protein" evidence="1">
    <location>
        <begin position="24"/>
        <end position="578"/>
    </location>
</feature>
<dbReference type="AlphaFoldDB" id="A0A512MFM9"/>
<dbReference type="PANTHER" id="PTHR35889">
    <property type="entry name" value="CYCLOINULO-OLIGOSACCHARIDE FRUCTANOTRANSFERASE-RELATED"/>
    <property type="match status" value="1"/>
</dbReference>
<accession>A0A512MFM9</accession>
<name>A0A512MFM9_9BACT</name>
<evidence type="ECO:0008006" key="6">
    <source>
        <dbReference type="Google" id="ProtNLM"/>
    </source>
</evidence>
<evidence type="ECO:0000313" key="5">
    <source>
        <dbReference type="Proteomes" id="UP000321577"/>
    </source>
</evidence>
<feature type="signal peptide" evidence="1">
    <location>
        <begin position="1"/>
        <end position="23"/>
    </location>
</feature>
<evidence type="ECO:0000259" key="2">
    <source>
        <dbReference type="Pfam" id="PF07583"/>
    </source>
</evidence>
<dbReference type="OrthoDB" id="175422at2"/>
<dbReference type="EMBL" id="BKAG01000051">
    <property type="protein sequence ID" value="GEP45528.1"/>
    <property type="molecule type" value="Genomic_DNA"/>
</dbReference>
<dbReference type="Proteomes" id="UP000321577">
    <property type="component" value="Unassembled WGS sequence"/>
</dbReference>
<sequence length="578" mass="63975">MMKKVQTAAILLSMLLGMRQSHAVAIHASADPVKDEPAITEKDREHWAFQPLAKVDAKAGIATWMPPQSPEADQATLIRRVYFDLVGLPPPISDAETRRGGDTEKDYEALVDELLASPRYGEHWAQWWLDLARFAETDGFEYDAERGRAWQYRDWVIKALNDDMPFDQFMQQQIAGDLLPNGEAAATGFLFAAPDMPDLNSQDERRHVLLNDIASTVGSVGLGLTVGCAQCHDHPYDPVSQADFYRLRAFFDNTVQPKNGKQIGPSVRIFTEGVPVSTVFVRGDFKRPGPEIKPAFPRILGKPAESPDRAALAMWLTCEDNVLFLRATANRLWQQHFGKPLAAIPGDLGKQGEAPTHPELLDWLAAELPKQGWSLKKLHKLIVMSPTYRQAKLTPRRLTGEMLRDAMLSASGQLNLKAGGASVRLPMPKEVSETLLKKQLQVTEDVTEHTRRSIYTFARRNARHPLFDLFDRPDALMSCARRNESTTAPQALMLLNSSFAHEIAGKIANDLTEAHQSETAKLVAAATQSCLSRPATAAEIEVGSAFLEKHTAIAGSFSAALADYCLALLNSNEFVFVD</sequence>
<gene>
    <name evidence="4" type="ORF">BGE01nite_48190</name>
</gene>
<organism evidence="4 5">
    <name type="scientific">Brevifollis gellanilyticus</name>
    <dbReference type="NCBI Taxonomy" id="748831"/>
    <lineage>
        <taxon>Bacteria</taxon>
        <taxon>Pseudomonadati</taxon>
        <taxon>Verrucomicrobiota</taxon>
        <taxon>Verrucomicrobiia</taxon>
        <taxon>Verrucomicrobiales</taxon>
        <taxon>Verrucomicrobiaceae</taxon>
    </lineage>
</organism>
<comment type="caution">
    <text evidence="4">The sequence shown here is derived from an EMBL/GenBank/DDBJ whole genome shotgun (WGS) entry which is preliminary data.</text>
</comment>
<protein>
    <recommendedName>
        <fullName evidence="6">DUF1549 domain-containing protein</fullName>
    </recommendedName>
</protein>
<feature type="domain" description="DUF1553" evidence="3">
    <location>
        <begin position="309"/>
        <end position="392"/>
    </location>
</feature>